<keyword evidence="2" id="KW-1185">Reference proteome</keyword>
<sequence>MDKKVKAALESLFNTFSALEGVSAQQELNKLTAIFGSDQHFMDKVSAMDEVFDTSAALDPVRELTFDLLLINFFAEDAKKLDEDYLESPEWEKIEEETIDRGTELLNLLLYLKECDDEDIDPSLDDYLKEFLLVDEDEFQDEHRIYEDVIANQVLMESSLVEIARISKKLSPDSEIRELFFPLMAFFYNINPDAQYMKEFKTLSEDPAFDAAVLDLIVNYNQA</sequence>
<dbReference type="EMBL" id="WKJI01000001">
    <property type="protein sequence ID" value="MRX46848.1"/>
    <property type="molecule type" value="Genomic_DNA"/>
</dbReference>
<dbReference type="Proteomes" id="UP000462931">
    <property type="component" value="Unassembled WGS sequence"/>
</dbReference>
<dbReference type="RefSeq" id="WP_154286882.1">
    <property type="nucleotide sequence ID" value="NZ_WKJI01000001.1"/>
</dbReference>
<proteinExistence type="predicted"/>
<comment type="caution">
    <text evidence="1">The sequence shown here is derived from an EMBL/GenBank/DDBJ whole genome shotgun (WGS) entry which is preliminary data.</text>
</comment>
<protein>
    <submittedName>
        <fullName evidence="1">Uncharacterized protein</fullName>
    </submittedName>
</protein>
<accession>A0A7K0FLL2</accession>
<gene>
    <name evidence="1" type="ORF">GJJ64_06600</name>
</gene>
<evidence type="ECO:0000313" key="2">
    <source>
        <dbReference type="Proteomes" id="UP000462931"/>
    </source>
</evidence>
<name>A0A7K0FLL2_9SPHI</name>
<organism evidence="1 2">
    <name type="scientific">Pedobacter puniceum</name>
    <dbReference type="NCBI Taxonomy" id="2666136"/>
    <lineage>
        <taxon>Bacteria</taxon>
        <taxon>Pseudomonadati</taxon>
        <taxon>Bacteroidota</taxon>
        <taxon>Sphingobacteriia</taxon>
        <taxon>Sphingobacteriales</taxon>
        <taxon>Sphingobacteriaceae</taxon>
        <taxon>Pedobacter</taxon>
    </lineage>
</organism>
<dbReference type="AlphaFoldDB" id="A0A7K0FLL2"/>
<evidence type="ECO:0000313" key="1">
    <source>
        <dbReference type="EMBL" id="MRX46848.1"/>
    </source>
</evidence>
<reference evidence="1 2" key="1">
    <citation type="submission" date="2019-11" db="EMBL/GenBank/DDBJ databases">
        <authorList>
            <person name="Cheng Q."/>
            <person name="Yang Z."/>
        </authorList>
    </citation>
    <scope>NUCLEOTIDE SEQUENCE [LARGE SCALE GENOMIC DNA]</scope>
    <source>
        <strain evidence="1 2">HX-22-1</strain>
    </source>
</reference>